<organism evidence="5 6">
    <name type="scientific">Kutzneria buriramensis</name>
    <dbReference type="NCBI Taxonomy" id="1045776"/>
    <lineage>
        <taxon>Bacteria</taxon>
        <taxon>Bacillati</taxon>
        <taxon>Actinomycetota</taxon>
        <taxon>Actinomycetes</taxon>
        <taxon>Pseudonocardiales</taxon>
        <taxon>Pseudonocardiaceae</taxon>
        <taxon>Kutzneria</taxon>
    </lineage>
</organism>
<evidence type="ECO:0000256" key="2">
    <source>
        <dbReference type="ARBA" id="ARBA00023125"/>
    </source>
</evidence>
<reference evidence="5 6" key="1">
    <citation type="submission" date="2018-08" db="EMBL/GenBank/DDBJ databases">
        <title>Genomic Encyclopedia of Archaeal and Bacterial Type Strains, Phase II (KMG-II): from individual species to whole genera.</title>
        <authorList>
            <person name="Goeker M."/>
        </authorList>
    </citation>
    <scope>NUCLEOTIDE SEQUENCE [LARGE SCALE GENOMIC DNA]</scope>
    <source>
        <strain evidence="5 6">DSM 45791</strain>
    </source>
</reference>
<protein>
    <submittedName>
        <fullName evidence="5">Lrp/AsnC family leucine-responsive transcriptional regulator</fullName>
    </submittedName>
</protein>
<dbReference type="GO" id="GO:0043200">
    <property type="term" value="P:response to amino acid"/>
    <property type="evidence" value="ECO:0007669"/>
    <property type="project" value="TreeGrafter"/>
</dbReference>
<keyword evidence="2" id="KW-0238">DNA-binding</keyword>
<evidence type="ECO:0000256" key="3">
    <source>
        <dbReference type="ARBA" id="ARBA00023163"/>
    </source>
</evidence>
<evidence type="ECO:0000256" key="1">
    <source>
        <dbReference type="ARBA" id="ARBA00023015"/>
    </source>
</evidence>
<gene>
    <name evidence="5" type="ORF">BCF44_110332</name>
</gene>
<feature type="domain" description="HTH asnC-type" evidence="4">
    <location>
        <begin position="1"/>
        <end position="62"/>
    </location>
</feature>
<sequence length="150" mass="16918">MDAVDREILTVLLHDGRITYQELGRAVRLSANAVADRVRRLRKSGIVRGYRADLDFAALGRPLVLVTDVRLRDGVSGAEFERGLRGFPQIFSAAHVTGEYDYQLRMACTDTVDFEELIERLKRDHGARELRSRLVLRQIALDPAGVLEIT</sequence>
<dbReference type="PROSITE" id="PS50956">
    <property type="entry name" value="HTH_ASNC_2"/>
    <property type="match status" value="1"/>
</dbReference>
<dbReference type="GO" id="GO:0043565">
    <property type="term" value="F:sequence-specific DNA binding"/>
    <property type="evidence" value="ECO:0007669"/>
    <property type="project" value="InterPro"/>
</dbReference>
<keyword evidence="6" id="KW-1185">Reference proteome</keyword>
<evidence type="ECO:0000259" key="4">
    <source>
        <dbReference type="PROSITE" id="PS50956"/>
    </source>
</evidence>
<dbReference type="Gene3D" id="3.30.70.920">
    <property type="match status" value="1"/>
</dbReference>
<keyword evidence="1" id="KW-0805">Transcription regulation</keyword>
<dbReference type="EMBL" id="QUNO01000010">
    <property type="protein sequence ID" value="REH42831.1"/>
    <property type="molecule type" value="Genomic_DNA"/>
</dbReference>
<dbReference type="InterPro" id="IPR036388">
    <property type="entry name" value="WH-like_DNA-bd_sf"/>
</dbReference>
<dbReference type="InterPro" id="IPR036390">
    <property type="entry name" value="WH_DNA-bd_sf"/>
</dbReference>
<dbReference type="OrthoDB" id="166264at2"/>
<dbReference type="InterPro" id="IPR011991">
    <property type="entry name" value="ArsR-like_HTH"/>
</dbReference>
<dbReference type="Proteomes" id="UP000256269">
    <property type="component" value="Unassembled WGS sequence"/>
</dbReference>
<dbReference type="InterPro" id="IPR019888">
    <property type="entry name" value="Tscrpt_reg_AsnC-like"/>
</dbReference>
<accession>A0A3E0HEK0</accession>
<evidence type="ECO:0000313" key="6">
    <source>
        <dbReference type="Proteomes" id="UP000256269"/>
    </source>
</evidence>
<dbReference type="SMART" id="SM00344">
    <property type="entry name" value="HTH_ASNC"/>
    <property type="match status" value="1"/>
</dbReference>
<keyword evidence="3" id="KW-0804">Transcription</keyword>
<dbReference type="GO" id="GO:0005829">
    <property type="term" value="C:cytosol"/>
    <property type="evidence" value="ECO:0007669"/>
    <property type="project" value="TreeGrafter"/>
</dbReference>
<dbReference type="Pfam" id="PF13404">
    <property type="entry name" value="HTH_AsnC-type"/>
    <property type="match status" value="1"/>
</dbReference>
<dbReference type="PANTHER" id="PTHR30154">
    <property type="entry name" value="LEUCINE-RESPONSIVE REGULATORY PROTEIN"/>
    <property type="match status" value="1"/>
</dbReference>
<evidence type="ECO:0000313" key="5">
    <source>
        <dbReference type="EMBL" id="REH42831.1"/>
    </source>
</evidence>
<dbReference type="Gene3D" id="1.10.10.10">
    <property type="entry name" value="Winged helix-like DNA-binding domain superfamily/Winged helix DNA-binding domain"/>
    <property type="match status" value="1"/>
</dbReference>
<dbReference type="InterPro" id="IPR019887">
    <property type="entry name" value="Tscrpt_reg_AsnC/Lrp_C"/>
</dbReference>
<name>A0A3E0HEK0_9PSEU</name>
<dbReference type="InterPro" id="IPR000485">
    <property type="entry name" value="AsnC-type_HTH_dom"/>
</dbReference>
<dbReference type="PANTHER" id="PTHR30154:SF34">
    <property type="entry name" value="TRANSCRIPTIONAL REGULATOR AZLB"/>
    <property type="match status" value="1"/>
</dbReference>
<dbReference type="InterPro" id="IPR011008">
    <property type="entry name" value="Dimeric_a/b-barrel"/>
</dbReference>
<proteinExistence type="predicted"/>
<dbReference type="SUPFAM" id="SSF54909">
    <property type="entry name" value="Dimeric alpha+beta barrel"/>
    <property type="match status" value="1"/>
</dbReference>
<dbReference type="AlphaFoldDB" id="A0A3E0HEK0"/>
<dbReference type="Pfam" id="PF01037">
    <property type="entry name" value="AsnC_trans_reg"/>
    <property type="match status" value="1"/>
</dbReference>
<dbReference type="SUPFAM" id="SSF46785">
    <property type="entry name" value="Winged helix' DNA-binding domain"/>
    <property type="match status" value="1"/>
</dbReference>
<dbReference type="CDD" id="cd00090">
    <property type="entry name" value="HTH_ARSR"/>
    <property type="match status" value="1"/>
</dbReference>
<comment type="caution">
    <text evidence="5">The sequence shown here is derived from an EMBL/GenBank/DDBJ whole genome shotgun (WGS) entry which is preliminary data.</text>
</comment>
<dbReference type="PRINTS" id="PR00033">
    <property type="entry name" value="HTHASNC"/>
</dbReference>